<protein>
    <submittedName>
        <fullName evidence="1">Uncharacterized protein</fullName>
    </submittedName>
</protein>
<sequence length="95" mass="10162">MQVATLFRESSTLLGATMESGGGGLARIQVSPASALDHCPMSPITTRNMKLEPHDDGYETSADMLLNTASVTHNHEVKCEKLEDPTVSSTMTPSQ</sequence>
<accession>A0ABQ9K5Y1</accession>
<proteinExistence type="predicted"/>
<gene>
    <name evidence="1" type="ORF">NQ317_006231</name>
</gene>
<reference evidence="1" key="1">
    <citation type="journal article" date="2023" name="Insect Mol. Biol.">
        <title>Genome sequencing provides insights into the evolution of gene families encoding plant cell wall-degrading enzymes in longhorned beetles.</title>
        <authorList>
            <person name="Shin N.R."/>
            <person name="Okamura Y."/>
            <person name="Kirsch R."/>
            <person name="Pauchet Y."/>
        </authorList>
    </citation>
    <scope>NUCLEOTIDE SEQUENCE</scope>
    <source>
        <strain evidence="1">MMC_N1</strain>
    </source>
</reference>
<name>A0ABQ9K5Y1_9CUCU</name>
<evidence type="ECO:0000313" key="2">
    <source>
        <dbReference type="Proteomes" id="UP001162164"/>
    </source>
</evidence>
<comment type="caution">
    <text evidence="1">The sequence shown here is derived from an EMBL/GenBank/DDBJ whole genome shotgun (WGS) entry which is preliminary data.</text>
</comment>
<evidence type="ECO:0000313" key="1">
    <source>
        <dbReference type="EMBL" id="KAJ8985858.1"/>
    </source>
</evidence>
<dbReference type="Proteomes" id="UP001162164">
    <property type="component" value="Unassembled WGS sequence"/>
</dbReference>
<dbReference type="EMBL" id="JAPWTJ010000006">
    <property type="protein sequence ID" value="KAJ8985858.1"/>
    <property type="molecule type" value="Genomic_DNA"/>
</dbReference>
<keyword evidence="2" id="KW-1185">Reference proteome</keyword>
<organism evidence="1 2">
    <name type="scientific">Molorchus minor</name>
    <dbReference type="NCBI Taxonomy" id="1323400"/>
    <lineage>
        <taxon>Eukaryota</taxon>
        <taxon>Metazoa</taxon>
        <taxon>Ecdysozoa</taxon>
        <taxon>Arthropoda</taxon>
        <taxon>Hexapoda</taxon>
        <taxon>Insecta</taxon>
        <taxon>Pterygota</taxon>
        <taxon>Neoptera</taxon>
        <taxon>Endopterygota</taxon>
        <taxon>Coleoptera</taxon>
        <taxon>Polyphaga</taxon>
        <taxon>Cucujiformia</taxon>
        <taxon>Chrysomeloidea</taxon>
        <taxon>Cerambycidae</taxon>
        <taxon>Lamiinae</taxon>
        <taxon>Monochamini</taxon>
        <taxon>Molorchus</taxon>
    </lineage>
</organism>